<keyword evidence="3" id="KW-1185">Reference proteome</keyword>
<sequence>MDKPDIVQIKMDPSGSQSRSTMATKARQIRIDTNKSVVVYNQINNYILEAVLKAVFAGDN</sequence>
<organism evidence="2 3">
    <name type="scientific">Lapidilactobacillus mulanensis</name>
    <dbReference type="NCBI Taxonomy" id="2485999"/>
    <lineage>
        <taxon>Bacteria</taxon>
        <taxon>Bacillati</taxon>
        <taxon>Bacillota</taxon>
        <taxon>Bacilli</taxon>
        <taxon>Lactobacillales</taxon>
        <taxon>Lactobacillaceae</taxon>
        <taxon>Lapidilactobacillus</taxon>
    </lineage>
</organism>
<gene>
    <name evidence="2" type="ORF">ACFQ4L_07650</name>
</gene>
<feature type="region of interest" description="Disordered" evidence="1">
    <location>
        <begin position="1"/>
        <end position="23"/>
    </location>
</feature>
<feature type="compositionally biased region" description="Polar residues" evidence="1">
    <location>
        <begin position="14"/>
        <end position="23"/>
    </location>
</feature>
<dbReference type="Proteomes" id="UP001597244">
    <property type="component" value="Unassembled WGS sequence"/>
</dbReference>
<protein>
    <submittedName>
        <fullName evidence="2">Uncharacterized protein</fullName>
    </submittedName>
</protein>
<reference evidence="3" key="1">
    <citation type="journal article" date="2019" name="Int. J. Syst. Evol. Microbiol.">
        <title>The Global Catalogue of Microorganisms (GCM) 10K type strain sequencing project: providing services to taxonomists for standard genome sequencing and annotation.</title>
        <authorList>
            <consortium name="The Broad Institute Genomics Platform"/>
            <consortium name="The Broad Institute Genome Sequencing Center for Infectious Disease"/>
            <person name="Wu L."/>
            <person name="Ma J."/>
        </authorList>
    </citation>
    <scope>NUCLEOTIDE SEQUENCE [LARGE SCALE GENOMIC DNA]</scope>
    <source>
        <strain evidence="3">CCM 8951</strain>
    </source>
</reference>
<name>A0ABW4DQ32_9LACO</name>
<comment type="caution">
    <text evidence="2">The sequence shown here is derived from an EMBL/GenBank/DDBJ whole genome shotgun (WGS) entry which is preliminary data.</text>
</comment>
<proteinExistence type="predicted"/>
<evidence type="ECO:0000256" key="1">
    <source>
        <dbReference type="SAM" id="MobiDB-lite"/>
    </source>
</evidence>
<evidence type="ECO:0000313" key="2">
    <source>
        <dbReference type="EMBL" id="MFD1465933.1"/>
    </source>
</evidence>
<accession>A0ABW4DQ32</accession>
<dbReference type="EMBL" id="JBHTOF010000091">
    <property type="protein sequence ID" value="MFD1465933.1"/>
    <property type="molecule type" value="Genomic_DNA"/>
</dbReference>
<evidence type="ECO:0000313" key="3">
    <source>
        <dbReference type="Proteomes" id="UP001597244"/>
    </source>
</evidence>